<keyword evidence="1" id="KW-1133">Transmembrane helix</keyword>
<dbReference type="EMBL" id="JAAXPR010000027">
    <property type="protein sequence ID" value="NKZ21237.1"/>
    <property type="molecule type" value="Genomic_DNA"/>
</dbReference>
<name>A0A7X6MZC9_9STRE</name>
<keyword evidence="1" id="KW-0472">Membrane</keyword>
<sequence>MTVRQMTKLSLMASLCIALRLSFGAFPNIKPITAIFLVCLSYFKLWEVIVIMSLTMIVTGFYLGFGIWILWQIIAYAAILLFWNYGLKPLIKIGFLEVPVLAILSGIMPFIYSFVISVLDSFMYGTNLWVYWLNGLVFDYLHALSTIAFYPIVFYSLRRLFNHEKIIR</sequence>
<keyword evidence="1" id="KW-0812">Transmembrane</keyword>
<evidence type="ECO:0000313" key="3">
    <source>
        <dbReference type="Proteomes" id="UP000522720"/>
    </source>
</evidence>
<evidence type="ECO:0000313" key="2">
    <source>
        <dbReference type="EMBL" id="NKZ21237.1"/>
    </source>
</evidence>
<reference evidence="2 3" key="1">
    <citation type="submission" date="2020-04" db="EMBL/GenBank/DDBJ databases">
        <title>MicrobeNet Type strains.</title>
        <authorList>
            <person name="Nicholson A.C."/>
        </authorList>
    </citation>
    <scope>NUCLEOTIDE SEQUENCE [LARGE SCALE GENOMIC DNA]</scope>
    <source>
        <strain evidence="2 3">CCUG 69612</strain>
    </source>
</reference>
<dbReference type="AlphaFoldDB" id="A0A7X6MZC9"/>
<gene>
    <name evidence="2" type="ORF">HF992_10440</name>
</gene>
<evidence type="ECO:0000256" key="1">
    <source>
        <dbReference type="SAM" id="Phobius"/>
    </source>
</evidence>
<keyword evidence="3" id="KW-1185">Reference proteome</keyword>
<feature type="transmembrane region" description="Helical" evidence="1">
    <location>
        <begin position="48"/>
        <end position="81"/>
    </location>
</feature>
<evidence type="ECO:0008006" key="4">
    <source>
        <dbReference type="Google" id="ProtNLM"/>
    </source>
</evidence>
<comment type="caution">
    <text evidence="2">The sequence shown here is derived from an EMBL/GenBank/DDBJ whole genome shotgun (WGS) entry which is preliminary data.</text>
</comment>
<dbReference type="Proteomes" id="UP000522720">
    <property type="component" value="Unassembled WGS sequence"/>
</dbReference>
<accession>A0A7X6MZC9</accession>
<dbReference type="RefSeq" id="WP_168549967.1">
    <property type="nucleotide sequence ID" value="NZ_JAAXPR010000027.1"/>
</dbReference>
<feature type="transmembrane region" description="Helical" evidence="1">
    <location>
        <begin position="131"/>
        <end position="157"/>
    </location>
</feature>
<proteinExistence type="predicted"/>
<organism evidence="2 3">
    <name type="scientific">Streptococcus ovuberis</name>
    <dbReference type="NCBI Taxonomy" id="1936207"/>
    <lineage>
        <taxon>Bacteria</taxon>
        <taxon>Bacillati</taxon>
        <taxon>Bacillota</taxon>
        <taxon>Bacilli</taxon>
        <taxon>Lactobacillales</taxon>
        <taxon>Streptococcaceae</taxon>
        <taxon>Streptococcus</taxon>
    </lineage>
</organism>
<feature type="transmembrane region" description="Helical" evidence="1">
    <location>
        <begin position="93"/>
        <end position="119"/>
    </location>
</feature>
<protein>
    <recommendedName>
        <fullName evidence="4">ECF transporter S component</fullName>
    </recommendedName>
</protein>